<keyword evidence="13" id="KW-0675">Receptor</keyword>
<keyword evidence="5 9" id="KW-0798">TonB box</keyword>
<dbReference type="EMBL" id="CP097966">
    <property type="protein sequence ID" value="URQ63658.1"/>
    <property type="molecule type" value="Genomic_DNA"/>
</dbReference>
<keyword evidence="10" id="KW-0732">Signal</keyword>
<dbReference type="InterPro" id="IPR036942">
    <property type="entry name" value="Beta-barrel_TonB_sf"/>
</dbReference>
<evidence type="ECO:0000256" key="10">
    <source>
        <dbReference type="SAM" id="SignalP"/>
    </source>
</evidence>
<sequence>MKKFLILSTFILSSVFVEAQDSADAQNVEEVTVVGSRSEARSPQDTFSPVDVISGSEFQNNGDTDFANLMRNLVPSFSVNDQPISDAASIMRPANLRGMSPDHTLLLVNGKRRHRGSVLTWLGAYISDGAQGPDVSAIPASAIKSVEVLRDGASAQYGSDAIAGVINFNLNDNSEGGFLEYRYGQYGEGDGEQSYLMGNYGLPMGDGGFFNTSFEYGSQDATVRAVQRDDAAGLIADGYQGVPDPAMPWGRPIVDDDLKAFFNFRAPMGGGEFYGHGNYNTKHVDGTFYYRNPTNRGAVYSNDGGETMLIGDLTPNDGQTCPTVAFTGSTPDPVAWAAVQADPNCFNFQELIPGGFTPRFGADVEDRSVLLGFDGEFENGMTFDFSYYYGYNEADEFLNNSVNASYGPNTPRDFDVGAEQQEENNLNADFTYQYSDTIFVAFGYEHRTEEYSLVAGQPESYLDGGLATQGFSLSSNGYPGFPAAAAGSWQRENDAVYLDYENDFSDNLRLGAALRFEDYDTFGNTSNYKFGFNYKFSDELGARGTFSTGFKAPTPGQANARKVSTVFDSSGDLVNEGVIPSTLPLAVLYGGKVLQPEEAENISLGFFGSWGEVDFTADFFRIVVEDRLVVSANFALSDADIADLIAQGVPGAGDFPTFRYFTNDFDTKTNGFDLNASFETENNGGTTYWNASWSQNKVEITDAGANIDALAEQSFKGVTPDDRGNFTANHFNGNWRVLGRASYWGEWFDTWQNAYLGSPGQFGATWVFDMEVAYDMGNSSVMMGINNVFDNVGDK</sequence>
<keyword evidence="3 8" id="KW-1134">Transmembrane beta strand</keyword>
<dbReference type="PANTHER" id="PTHR47234">
    <property type="match status" value="1"/>
</dbReference>
<evidence type="ECO:0000256" key="5">
    <source>
        <dbReference type="ARBA" id="ARBA00023077"/>
    </source>
</evidence>
<dbReference type="AlphaFoldDB" id="A0A9Q8U1T5"/>
<keyword evidence="7 8" id="KW-0998">Cell outer membrane</keyword>
<feature type="domain" description="TonB-dependent receptor plug" evidence="12">
    <location>
        <begin position="44"/>
        <end position="165"/>
    </location>
</feature>
<keyword evidence="4 8" id="KW-0812">Transmembrane</keyword>
<dbReference type="InterPro" id="IPR012910">
    <property type="entry name" value="Plug_dom"/>
</dbReference>
<dbReference type="SUPFAM" id="SSF56935">
    <property type="entry name" value="Porins"/>
    <property type="match status" value="1"/>
</dbReference>
<evidence type="ECO:0000256" key="1">
    <source>
        <dbReference type="ARBA" id="ARBA00004571"/>
    </source>
</evidence>
<evidence type="ECO:0000313" key="13">
    <source>
        <dbReference type="EMBL" id="URQ63658.1"/>
    </source>
</evidence>
<dbReference type="Pfam" id="PF07715">
    <property type="entry name" value="Plug"/>
    <property type="match status" value="1"/>
</dbReference>
<feature type="chain" id="PRO_5040395772" evidence="10">
    <location>
        <begin position="20"/>
        <end position="795"/>
    </location>
</feature>
<evidence type="ECO:0000259" key="11">
    <source>
        <dbReference type="Pfam" id="PF00593"/>
    </source>
</evidence>
<dbReference type="Gene3D" id="2.40.170.20">
    <property type="entry name" value="TonB-dependent receptor, beta-barrel domain"/>
    <property type="match status" value="1"/>
</dbReference>
<reference evidence="13" key="1">
    <citation type="submission" date="2022-05" db="EMBL/GenBank/DDBJ databases">
        <title>Single-amplified genomics reveal most streamlined microbe among free-living bacteria.</title>
        <authorList>
            <person name="Roda-Garcia J."/>
            <person name="Haro-Moreno J.M."/>
            <person name="Rodriguez-Valera F."/>
            <person name="Almagro-Moreno S."/>
            <person name="Lopez-Perez M."/>
        </authorList>
    </citation>
    <scope>NUCLEOTIDE SEQUENCE</scope>
    <source>
        <strain evidence="13">TMED112-D2-2</strain>
    </source>
</reference>
<dbReference type="GO" id="GO:0009279">
    <property type="term" value="C:cell outer membrane"/>
    <property type="evidence" value="ECO:0007669"/>
    <property type="project" value="UniProtKB-SubCell"/>
</dbReference>
<protein>
    <submittedName>
        <fullName evidence="13">TonB-dependent receptor</fullName>
    </submittedName>
</protein>
<keyword evidence="14" id="KW-1185">Reference proteome</keyword>
<evidence type="ECO:0000259" key="12">
    <source>
        <dbReference type="Pfam" id="PF07715"/>
    </source>
</evidence>
<evidence type="ECO:0000313" key="14">
    <source>
        <dbReference type="Proteomes" id="UP001056381"/>
    </source>
</evidence>
<gene>
    <name evidence="13" type="ORF">M9B40_02530</name>
</gene>
<comment type="subcellular location">
    <subcellularLocation>
        <location evidence="1 8">Cell outer membrane</location>
        <topology evidence="1 8">Multi-pass membrane protein</topology>
    </subcellularLocation>
</comment>
<evidence type="ECO:0000256" key="9">
    <source>
        <dbReference type="RuleBase" id="RU003357"/>
    </source>
</evidence>
<dbReference type="InterPro" id="IPR000531">
    <property type="entry name" value="Beta-barrel_TonB"/>
</dbReference>
<evidence type="ECO:0000256" key="7">
    <source>
        <dbReference type="ARBA" id="ARBA00023237"/>
    </source>
</evidence>
<name>A0A9Q8U1T5_9GAMM</name>
<dbReference type="InterPro" id="IPR037066">
    <property type="entry name" value="Plug_dom_sf"/>
</dbReference>
<evidence type="ECO:0000256" key="8">
    <source>
        <dbReference type="PROSITE-ProRule" id="PRU01360"/>
    </source>
</evidence>
<dbReference type="InterPro" id="IPR039426">
    <property type="entry name" value="TonB-dep_rcpt-like"/>
</dbReference>
<evidence type="ECO:0000256" key="2">
    <source>
        <dbReference type="ARBA" id="ARBA00022448"/>
    </source>
</evidence>
<evidence type="ECO:0000256" key="6">
    <source>
        <dbReference type="ARBA" id="ARBA00023136"/>
    </source>
</evidence>
<keyword evidence="6 8" id="KW-0472">Membrane</keyword>
<dbReference type="PANTHER" id="PTHR47234:SF3">
    <property type="entry name" value="SECRETIN_TONB SHORT N-TERMINAL DOMAIN-CONTAINING PROTEIN"/>
    <property type="match status" value="1"/>
</dbReference>
<proteinExistence type="inferred from homology"/>
<feature type="domain" description="TonB-dependent receptor-like beta-barrel" evidence="11">
    <location>
        <begin position="356"/>
        <end position="788"/>
    </location>
</feature>
<dbReference type="Gene3D" id="2.170.130.10">
    <property type="entry name" value="TonB-dependent receptor, plug domain"/>
    <property type="match status" value="1"/>
</dbReference>
<feature type="signal peptide" evidence="10">
    <location>
        <begin position="1"/>
        <end position="19"/>
    </location>
</feature>
<evidence type="ECO:0000256" key="4">
    <source>
        <dbReference type="ARBA" id="ARBA00022692"/>
    </source>
</evidence>
<dbReference type="PROSITE" id="PS52016">
    <property type="entry name" value="TONB_DEPENDENT_REC_3"/>
    <property type="match status" value="1"/>
</dbReference>
<accession>A0A9Q8U1T5</accession>
<evidence type="ECO:0000256" key="3">
    <source>
        <dbReference type="ARBA" id="ARBA00022452"/>
    </source>
</evidence>
<organism evidence="13 14">
    <name type="scientific">SAR86 cluster bacterium</name>
    <dbReference type="NCBI Taxonomy" id="2030880"/>
    <lineage>
        <taxon>Bacteria</taxon>
        <taxon>Pseudomonadati</taxon>
        <taxon>Pseudomonadota</taxon>
        <taxon>Gammaproteobacteria</taxon>
        <taxon>SAR86 cluster</taxon>
    </lineage>
</organism>
<comment type="similarity">
    <text evidence="8 9">Belongs to the TonB-dependent receptor family.</text>
</comment>
<dbReference type="Pfam" id="PF00593">
    <property type="entry name" value="TonB_dep_Rec_b-barrel"/>
    <property type="match status" value="1"/>
</dbReference>
<keyword evidence="2 8" id="KW-0813">Transport</keyword>
<dbReference type="Proteomes" id="UP001056381">
    <property type="component" value="Chromosome"/>
</dbReference>